<dbReference type="Proteomes" id="UP001211065">
    <property type="component" value="Unassembled WGS sequence"/>
</dbReference>
<reference evidence="2" key="1">
    <citation type="submission" date="2020-05" db="EMBL/GenBank/DDBJ databases">
        <title>Phylogenomic resolution of chytrid fungi.</title>
        <authorList>
            <person name="Stajich J.E."/>
            <person name="Amses K."/>
            <person name="Simmons R."/>
            <person name="Seto K."/>
            <person name="Myers J."/>
            <person name="Bonds A."/>
            <person name="Quandt C.A."/>
            <person name="Barry K."/>
            <person name="Liu P."/>
            <person name="Grigoriev I."/>
            <person name="Longcore J.E."/>
            <person name="James T.Y."/>
        </authorList>
    </citation>
    <scope>NUCLEOTIDE SEQUENCE</scope>
    <source>
        <strain evidence="2">JEL0476</strain>
    </source>
</reference>
<accession>A0AAD5XXV3</accession>
<keyword evidence="3" id="KW-1185">Reference proteome</keyword>
<feature type="compositionally biased region" description="Polar residues" evidence="1">
    <location>
        <begin position="36"/>
        <end position="60"/>
    </location>
</feature>
<proteinExistence type="predicted"/>
<gene>
    <name evidence="2" type="ORF">HK099_008115</name>
</gene>
<feature type="region of interest" description="Disordered" evidence="1">
    <location>
        <begin position="36"/>
        <end position="72"/>
    </location>
</feature>
<sequence length="101" mass="11875">MSKYSKIADVEENLDNEHDQLEFQNFVLNSAEQNLTSGNFKAQSQPTQNRDNQNFGFSTGQPNNNNQDQNKQQHAFYTLEYYMTFFDVDTNDVNYLEKNLF</sequence>
<feature type="compositionally biased region" description="Low complexity" evidence="1">
    <location>
        <begin position="61"/>
        <end position="72"/>
    </location>
</feature>
<evidence type="ECO:0000313" key="2">
    <source>
        <dbReference type="EMBL" id="KAJ3224638.1"/>
    </source>
</evidence>
<comment type="caution">
    <text evidence="2">The sequence shown here is derived from an EMBL/GenBank/DDBJ whole genome shotgun (WGS) entry which is preliminary data.</text>
</comment>
<protein>
    <submittedName>
        <fullName evidence="2">Uncharacterized protein</fullName>
    </submittedName>
</protein>
<evidence type="ECO:0000256" key="1">
    <source>
        <dbReference type="SAM" id="MobiDB-lite"/>
    </source>
</evidence>
<dbReference type="EMBL" id="JADGJW010000086">
    <property type="protein sequence ID" value="KAJ3224638.1"/>
    <property type="molecule type" value="Genomic_DNA"/>
</dbReference>
<evidence type="ECO:0000313" key="3">
    <source>
        <dbReference type="Proteomes" id="UP001211065"/>
    </source>
</evidence>
<organism evidence="2 3">
    <name type="scientific">Clydaea vesicula</name>
    <dbReference type="NCBI Taxonomy" id="447962"/>
    <lineage>
        <taxon>Eukaryota</taxon>
        <taxon>Fungi</taxon>
        <taxon>Fungi incertae sedis</taxon>
        <taxon>Chytridiomycota</taxon>
        <taxon>Chytridiomycota incertae sedis</taxon>
        <taxon>Chytridiomycetes</taxon>
        <taxon>Lobulomycetales</taxon>
        <taxon>Lobulomycetaceae</taxon>
        <taxon>Clydaea</taxon>
    </lineage>
</organism>
<dbReference type="AlphaFoldDB" id="A0AAD5XXV3"/>
<name>A0AAD5XXV3_9FUNG</name>